<evidence type="ECO:0000313" key="3">
    <source>
        <dbReference type="Proteomes" id="UP000199073"/>
    </source>
</evidence>
<dbReference type="PROSITE" id="PS51257">
    <property type="entry name" value="PROKAR_LIPOPROTEIN"/>
    <property type="match status" value="1"/>
</dbReference>
<evidence type="ECO:0000256" key="1">
    <source>
        <dbReference type="SAM" id="SignalP"/>
    </source>
</evidence>
<proteinExistence type="predicted"/>
<dbReference type="Proteomes" id="UP000199073">
    <property type="component" value="Unassembled WGS sequence"/>
</dbReference>
<dbReference type="EMBL" id="FNJI01000065">
    <property type="protein sequence ID" value="SDP81931.1"/>
    <property type="molecule type" value="Genomic_DNA"/>
</dbReference>
<dbReference type="AlphaFoldDB" id="A0A1H0VUL6"/>
<protein>
    <recommendedName>
        <fullName evidence="4">Lipoprotein</fullName>
    </recommendedName>
</protein>
<organism evidence="2 3">
    <name type="scientific">Desulforhopalus singaporensis</name>
    <dbReference type="NCBI Taxonomy" id="91360"/>
    <lineage>
        <taxon>Bacteria</taxon>
        <taxon>Pseudomonadati</taxon>
        <taxon>Thermodesulfobacteriota</taxon>
        <taxon>Desulfobulbia</taxon>
        <taxon>Desulfobulbales</taxon>
        <taxon>Desulfocapsaceae</taxon>
        <taxon>Desulforhopalus</taxon>
    </lineage>
</organism>
<evidence type="ECO:0000313" key="2">
    <source>
        <dbReference type="EMBL" id="SDP81931.1"/>
    </source>
</evidence>
<evidence type="ECO:0008006" key="4">
    <source>
        <dbReference type="Google" id="ProtNLM"/>
    </source>
</evidence>
<feature type="signal peptide" evidence="1">
    <location>
        <begin position="1"/>
        <end position="20"/>
    </location>
</feature>
<feature type="chain" id="PRO_5011495944" description="Lipoprotein" evidence="1">
    <location>
        <begin position="21"/>
        <end position="214"/>
    </location>
</feature>
<reference evidence="2 3" key="1">
    <citation type="submission" date="2016-10" db="EMBL/GenBank/DDBJ databases">
        <authorList>
            <person name="de Groot N.N."/>
        </authorList>
    </citation>
    <scope>NUCLEOTIDE SEQUENCE [LARGE SCALE GENOMIC DNA]</scope>
    <source>
        <strain evidence="2 3">DSM 12130</strain>
    </source>
</reference>
<accession>A0A1H0VUL6</accession>
<keyword evidence="1" id="KW-0732">Signal</keyword>
<keyword evidence="3" id="KW-1185">Reference proteome</keyword>
<dbReference type="RefSeq" id="WP_092226116.1">
    <property type="nucleotide sequence ID" value="NZ_FNJI01000065.1"/>
</dbReference>
<name>A0A1H0VUL6_9BACT</name>
<gene>
    <name evidence="2" type="ORF">SAMN05660330_04238</name>
</gene>
<sequence length="214" mass="24749">MMRNFLLIFLSILLASCAPSKISVQNNTLLSERMPELKIIINDPELTFCCENTSTRFLKYEDAAGGTSIENQVFVFAHIKNKYVKRAVYVWISKSSKGAWLSDIYSNVKFKIDHGVKRIGNTIYQYCTFFYDNPLRDLKDAVYANGYLLDGVYLNQSVGLLFGPNNNGKYHVDYIESVSEMHEQWDKPDLYNQAQREKIKKFKETANSVFIINY</sequence>